<dbReference type="EMBL" id="DTGD01000230">
    <property type="protein sequence ID" value="HGB36467.1"/>
    <property type="molecule type" value="Genomic_DNA"/>
</dbReference>
<feature type="site" description="Substrate discrimination" evidence="2">
    <location>
        <position position="14"/>
    </location>
</feature>
<keyword evidence="2" id="KW-0479">Metal-binding</keyword>
<keyword evidence="2" id="KW-0808">Transferase</keyword>
<comment type="catalytic activity">
    <reaction evidence="2">
        <text>DNA(n) + a 2'-deoxyribonucleoside 5'-triphosphate = DNA(n+1) + diphosphate</text>
        <dbReference type="Rhea" id="RHEA:22508"/>
        <dbReference type="Rhea" id="RHEA-COMP:17339"/>
        <dbReference type="Rhea" id="RHEA-COMP:17340"/>
        <dbReference type="ChEBI" id="CHEBI:33019"/>
        <dbReference type="ChEBI" id="CHEBI:61560"/>
        <dbReference type="ChEBI" id="CHEBI:173112"/>
        <dbReference type="EC" id="2.7.7.7"/>
    </reaction>
</comment>
<dbReference type="InterPro" id="IPR024728">
    <property type="entry name" value="PolY_HhH_motif"/>
</dbReference>
<dbReference type="PANTHER" id="PTHR11076">
    <property type="entry name" value="DNA REPAIR POLYMERASE UMUC / TRANSFERASE FAMILY MEMBER"/>
    <property type="match status" value="1"/>
</dbReference>
<dbReference type="InterPro" id="IPR001126">
    <property type="entry name" value="UmuC"/>
</dbReference>
<keyword evidence="2" id="KW-0515">Mutator protein</keyword>
<dbReference type="SUPFAM" id="SSF56672">
    <property type="entry name" value="DNA/RNA polymerases"/>
    <property type="match status" value="1"/>
</dbReference>
<accession>A0A7V3KPK5</accession>
<comment type="subcellular location">
    <subcellularLocation>
        <location evidence="2">Cytoplasm</location>
    </subcellularLocation>
</comment>
<dbReference type="GO" id="GO:0009432">
    <property type="term" value="P:SOS response"/>
    <property type="evidence" value="ECO:0007669"/>
    <property type="project" value="TreeGrafter"/>
</dbReference>
<dbReference type="GO" id="GO:0006281">
    <property type="term" value="P:DNA repair"/>
    <property type="evidence" value="ECO:0007669"/>
    <property type="project" value="UniProtKB-UniRule"/>
</dbReference>
<dbReference type="InterPro" id="IPR043128">
    <property type="entry name" value="Rev_trsase/Diguanyl_cyclase"/>
</dbReference>
<dbReference type="Gene3D" id="3.30.70.270">
    <property type="match status" value="1"/>
</dbReference>
<feature type="active site" evidence="2">
    <location>
        <position position="105"/>
    </location>
</feature>
<comment type="function">
    <text evidence="2">Poorly processive, error-prone DNA polymerase involved in untargeted mutagenesis. Copies undamaged DNA at stalled replication forks, which arise in vivo from mismatched or misaligned primer ends. These misaligned primers can be extended by PolIV. Exhibits no 3'-5' exonuclease (proofreading) activity. May be involved in translesional synthesis, in conjunction with the beta clamp from PolIII.</text>
</comment>
<dbReference type="SUPFAM" id="SSF100879">
    <property type="entry name" value="Lesion bypass DNA polymerase (Y-family), little finger domain"/>
    <property type="match status" value="1"/>
</dbReference>
<dbReference type="GO" id="GO:0003887">
    <property type="term" value="F:DNA-directed DNA polymerase activity"/>
    <property type="evidence" value="ECO:0007669"/>
    <property type="project" value="UniProtKB-UniRule"/>
</dbReference>
<dbReference type="Pfam" id="PF11799">
    <property type="entry name" value="IMS_C"/>
    <property type="match status" value="1"/>
</dbReference>
<comment type="subunit">
    <text evidence="2">Monomer.</text>
</comment>
<protein>
    <recommendedName>
        <fullName evidence="2">DNA polymerase IV</fullName>
        <shortName evidence="2">Pol IV</shortName>
        <ecNumber evidence="2">2.7.7.7</ecNumber>
    </recommendedName>
</protein>
<dbReference type="GO" id="GO:0006261">
    <property type="term" value="P:DNA-templated DNA replication"/>
    <property type="evidence" value="ECO:0007669"/>
    <property type="project" value="UniProtKB-UniRule"/>
</dbReference>
<dbReference type="AlphaFoldDB" id="A0A7V3KPK5"/>
<keyword evidence="2" id="KW-0239">DNA-directed DNA polymerase</keyword>
<comment type="cofactor">
    <cofactor evidence="2">
        <name>Mg(2+)</name>
        <dbReference type="ChEBI" id="CHEBI:18420"/>
    </cofactor>
    <text evidence="2">Binds 2 magnesium ions per subunit.</text>
</comment>
<dbReference type="InterPro" id="IPR022880">
    <property type="entry name" value="DNApol_IV"/>
</dbReference>
<keyword evidence="2" id="KW-0460">Magnesium</keyword>
<dbReference type="InterPro" id="IPR050116">
    <property type="entry name" value="DNA_polymerase-Y"/>
</dbReference>
<reference evidence="4" key="1">
    <citation type="journal article" date="2020" name="mSystems">
        <title>Genome- and Community-Level Interaction Insights into Carbon Utilization and Element Cycling Functions of Hydrothermarchaeota in Hydrothermal Sediment.</title>
        <authorList>
            <person name="Zhou Z."/>
            <person name="Liu Y."/>
            <person name="Xu W."/>
            <person name="Pan J."/>
            <person name="Luo Z.H."/>
            <person name="Li M."/>
        </authorList>
    </citation>
    <scope>NUCLEOTIDE SEQUENCE [LARGE SCALE GENOMIC DNA]</scope>
    <source>
        <strain evidence="4">SpSt-754</strain>
    </source>
</reference>
<dbReference type="GO" id="GO:0005829">
    <property type="term" value="C:cytosol"/>
    <property type="evidence" value="ECO:0007669"/>
    <property type="project" value="TreeGrafter"/>
</dbReference>
<feature type="binding site" evidence="2">
    <location>
        <position position="104"/>
    </location>
    <ligand>
        <name>Mg(2+)</name>
        <dbReference type="ChEBI" id="CHEBI:18420"/>
    </ligand>
</feature>
<dbReference type="PANTHER" id="PTHR11076:SF33">
    <property type="entry name" value="DNA POLYMERASE KAPPA"/>
    <property type="match status" value="1"/>
</dbReference>
<dbReference type="GO" id="GO:0000287">
    <property type="term" value="F:magnesium ion binding"/>
    <property type="evidence" value="ECO:0007669"/>
    <property type="project" value="UniProtKB-UniRule"/>
</dbReference>
<keyword evidence="2" id="KW-0548">Nucleotidyltransferase</keyword>
<dbReference type="Gene3D" id="3.40.1170.60">
    <property type="match status" value="1"/>
</dbReference>
<keyword evidence="2" id="KW-0235">DNA replication</keyword>
<keyword evidence="2" id="KW-0227">DNA damage</keyword>
<gene>
    <name evidence="2" type="primary">dinB</name>
    <name evidence="4" type="ORF">ENV38_06155</name>
</gene>
<feature type="domain" description="UmuC" evidence="3">
    <location>
        <begin position="5"/>
        <end position="182"/>
    </location>
</feature>
<dbReference type="GO" id="GO:0042276">
    <property type="term" value="P:error-prone translesion synthesis"/>
    <property type="evidence" value="ECO:0007669"/>
    <property type="project" value="TreeGrafter"/>
</dbReference>
<evidence type="ECO:0000256" key="2">
    <source>
        <dbReference type="HAMAP-Rule" id="MF_01113"/>
    </source>
</evidence>
<keyword evidence="2" id="KW-0963">Cytoplasm</keyword>
<dbReference type="GO" id="GO:0003684">
    <property type="term" value="F:damaged DNA binding"/>
    <property type="evidence" value="ECO:0007669"/>
    <property type="project" value="InterPro"/>
</dbReference>
<evidence type="ECO:0000259" key="3">
    <source>
        <dbReference type="PROSITE" id="PS50173"/>
    </source>
</evidence>
<dbReference type="PROSITE" id="PS50173">
    <property type="entry name" value="UMUC"/>
    <property type="match status" value="1"/>
</dbReference>
<dbReference type="InterPro" id="IPR017961">
    <property type="entry name" value="DNA_pol_Y-fam_little_finger"/>
</dbReference>
<feature type="binding site" evidence="2">
    <location>
        <position position="9"/>
    </location>
    <ligand>
        <name>Mg(2+)</name>
        <dbReference type="ChEBI" id="CHEBI:18420"/>
    </ligand>
</feature>
<dbReference type="Gene3D" id="1.10.150.20">
    <property type="entry name" value="5' to 3' exonuclease, C-terminal subdomain"/>
    <property type="match status" value="1"/>
</dbReference>
<keyword evidence="2" id="KW-0234">DNA repair</keyword>
<dbReference type="HAMAP" id="MF_01113">
    <property type="entry name" value="DNApol_IV"/>
    <property type="match status" value="1"/>
</dbReference>
<dbReference type="InterPro" id="IPR043502">
    <property type="entry name" value="DNA/RNA_pol_sf"/>
</dbReference>
<dbReference type="Pfam" id="PF00817">
    <property type="entry name" value="IMS"/>
    <property type="match status" value="1"/>
</dbReference>
<evidence type="ECO:0000256" key="1">
    <source>
        <dbReference type="ARBA" id="ARBA00010945"/>
    </source>
</evidence>
<sequence length="396" mass="44841">MSRKFLLVDMDAFFVSCEVAARPELKGKPVGVVTGAQRHGVVASVSYEARKYGVKAGMPTYKAKDLCPSIVLIPADIVKYAYISESIMDYLRENFNKVEVFSVDEAFIDVSDIPDPVETGKEIKKYIKEHFHIPLTVGIGPSRVIAKMACELSKPDGLMEIKENEILEKLGDLDVEEIPGIGERSAEALRSIGIRTVRDLWITDEEVLVRKFGIRGKWFKDMAMGKDAGYFTLLENGLQMKSIGHSETFPRDVINPDEIRAYLLYLCEKTGRRMRKHNLMGYGVSVYIRYSDFTGNGISKKFSKPVITSTEIYQNALFLLNRILEIKPIRLIGVSVFDLEPLKLQLSLFENKEREIRLEFFIDTINDTYGDFTVKRARLAGLKISHSVIPPRGIPR</sequence>
<organism evidence="4">
    <name type="scientific">candidate division WOR-3 bacterium</name>
    <dbReference type="NCBI Taxonomy" id="2052148"/>
    <lineage>
        <taxon>Bacteria</taxon>
        <taxon>Bacteria division WOR-3</taxon>
    </lineage>
</organism>
<dbReference type="Pfam" id="PF11798">
    <property type="entry name" value="IMS_HHH"/>
    <property type="match status" value="1"/>
</dbReference>
<dbReference type="CDD" id="cd03586">
    <property type="entry name" value="PolY_Pol_IV_kappa"/>
    <property type="match status" value="1"/>
</dbReference>
<name>A0A7V3KPK5_UNCW3</name>
<keyword evidence="2" id="KW-0238">DNA-binding</keyword>
<dbReference type="EC" id="2.7.7.7" evidence="2"/>
<dbReference type="InterPro" id="IPR036775">
    <property type="entry name" value="DNA_pol_Y-fam_lit_finger_sf"/>
</dbReference>
<proteinExistence type="inferred from homology"/>
<comment type="similarity">
    <text evidence="1 2">Belongs to the DNA polymerase type-Y family.</text>
</comment>
<comment type="caution">
    <text evidence="4">The sequence shown here is derived from an EMBL/GenBank/DDBJ whole genome shotgun (WGS) entry which is preliminary data.</text>
</comment>
<evidence type="ECO:0000313" key="4">
    <source>
        <dbReference type="EMBL" id="HGB36467.1"/>
    </source>
</evidence>
<dbReference type="Gene3D" id="3.30.1490.100">
    <property type="entry name" value="DNA polymerase, Y-family, little finger domain"/>
    <property type="match status" value="1"/>
</dbReference>